<organism evidence="8 9">
    <name type="scientific">Rosistilla ulvae</name>
    <dbReference type="NCBI Taxonomy" id="1930277"/>
    <lineage>
        <taxon>Bacteria</taxon>
        <taxon>Pseudomonadati</taxon>
        <taxon>Planctomycetota</taxon>
        <taxon>Planctomycetia</taxon>
        <taxon>Pirellulales</taxon>
        <taxon>Pirellulaceae</taxon>
        <taxon>Rosistilla</taxon>
    </lineage>
</organism>
<dbReference type="KEGG" id="ruv:EC9_10420"/>
<feature type="transmembrane region" description="Helical" evidence="6">
    <location>
        <begin position="101"/>
        <end position="123"/>
    </location>
</feature>
<sequence length="331" mass="36646">MSTFHDQIEATLARRELLIPPLVAMADEMSAGWGKRDLNELIDLLRNETDVQAWLQHPRAAAWLPVIVGGFNPAETPQRIHSLFTQTMRQQQRQRQRRASLLYPMLILGLTGIVGLALSWFVVPTFAAMYRDFGLNQPLPTRIAVAISDRLIQAPLQQLLIAAAAIASAVAIYRWWLRSPLCAQLFSLKGSTRKVQAMAQAIGSVAELISIGASPPEALRISGRGCGHPLYQRELESLATAAETSSADWTQINATIYFPANLLLALHPNDAGLPNIRLLRELALMYHERATQRIDWLRWLIGPLALVAVASIVIFVVVALFMPWGSLIVAL</sequence>
<dbReference type="Proteomes" id="UP000319557">
    <property type="component" value="Chromosome"/>
</dbReference>
<comment type="subcellular location">
    <subcellularLocation>
        <location evidence="1">Cell membrane</location>
        <topology evidence="1">Multi-pass membrane protein</topology>
    </subcellularLocation>
</comment>
<feature type="transmembrane region" description="Helical" evidence="6">
    <location>
        <begin position="299"/>
        <end position="322"/>
    </location>
</feature>
<dbReference type="PANTHER" id="PTHR30012:SF0">
    <property type="entry name" value="TYPE II SECRETION SYSTEM PROTEIN F-RELATED"/>
    <property type="match status" value="1"/>
</dbReference>
<evidence type="ECO:0000256" key="3">
    <source>
        <dbReference type="ARBA" id="ARBA00022692"/>
    </source>
</evidence>
<evidence type="ECO:0000256" key="2">
    <source>
        <dbReference type="ARBA" id="ARBA00022475"/>
    </source>
</evidence>
<evidence type="ECO:0000313" key="8">
    <source>
        <dbReference type="EMBL" id="QDS86867.1"/>
    </source>
</evidence>
<protein>
    <submittedName>
        <fullName evidence="8">Type IV pilin biogenesis protein</fullName>
    </submittedName>
</protein>
<dbReference type="EMBL" id="CP036261">
    <property type="protein sequence ID" value="QDS86867.1"/>
    <property type="molecule type" value="Genomic_DNA"/>
</dbReference>
<evidence type="ECO:0000256" key="5">
    <source>
        <dbReference type="ARBA" id="ARBA00023136"/>
    </source>
</evidence>
<dbReference type="AlphaFoldDB" id="A0A517LW67"/>
<evidence type="ECO:0000256" key="6">
    <source>
        <dbReference type="SAM" id="Phobius"/>
    </source>
</evidence>
<gene>
    <name evidence="8" type="ORF">EC9_10420</name>
</gene>
<keyword evidence="4 6" id="KW-1133">Transmembrane helix</keyword>
<accession>A0A517LW67</accession>
<dbReference type="GO" id="GO:0005886">
    <property type="term" value="C:plasma membrane"/>
    <property type="evidence" value="ECO:0007669"/>
    <property type="project" value="UniProtKB-SubCell"/>
</dbReference>
<evidence type="ECO:0000313" key="9">
    <source>
        <dbReference type="Proteomes" id="UP000319557"/>
    </source>
</evidence>
<dbReference type="RefSeq" id="WP_145342861.1">
    <property type="nucleotide sequence ID" value="NZ_CP036261.1"/>
</dbReference>
<feature type="domain" description="Type II secretion system protein GspF" evidence="7">
    <location>
        <begin position="204"/>
        <end position="323"/>
    </location>
</feature>
<name>A0A517LW67_9BACT</name>
<evidence type="ECO:0000259" key="7">
    <source>
        <dbReference type="Pfam" id="PF00482"/>
    </source>
</evidence>
<keyword evidence="9" id="KW-1185">Reference proteome</keyword>
<dbReference type="Pfam" id="PF00482">
    <property type="entry name" value="T2SSF"/>
    <property type="match status" value="1"/>
</dbReference>
<reference evidence="8 9" key="1">
    <citation type="submission" date="2019-02" db="EMBL/GenBank/DDBJ databases">
        <title>Deep-cultivation of Planctomycetes and their phenomic and genomic characterization uncovers novel biology.</title>
        <authorList>
            <person name="Wiegand S."/>
            <person name="Jogler M."/>
            <person name="Boedeker C."/>
            <person name="Pinto D."/>
            <person name="Vollmers J."/>
            <person name="Rivas-Marin E."/>
            <person name="Kohn T."/>
            <person name="Peeters S.H."/>
            <person name="Heuer A."/>
            <person name="Rast P."/>
            <person name="Oberbeckmann S."/>
            <person name="Bunk B."/>
            <person name="Jeske O."/>
            <person name="Meyerdierks A."/>
            <person name="Storesund J.E."/>
            <person name="Kallscheuer N."/>
            <person name="Luecker S."/>
            <person name="Lage O.M."/>
            <person name="Pohl T."/>
            <person name="Merkel B.J."/>
            <person name="Hornburger P."/>
            <person name="Mueller R.-W."/>
            <person name="Bruemmer F."/>
            <person name="Labrenz M."/>
            <person name="Spormann A.M."/>
            <person name="Op den Camp H."/>
            <person name="Overmann J."/>
            <person name="Amann R."/>
            <person name="Jetten M.S.M."/>
            <person name="Mascher T."/>
            <person name="Medema M.H."/>
            <person name="Devos D.P."/>
            <person name="Kaster A.-K."/>
            <person name="Ovreas L."/>
            <person name="Rohde M."/>
            <person name="Galperin M.Y."/>
            <person name="Jogler C."/>
        </authorList>
    </citation>
    <scope>NUCLEOTIDE SEQUENCE [LARGE SCALE GENOMIC DNA]</scope>
    <source>
        <strain evidence="8 9">EC9</strain>
    </source>
</reference>
<dbReference type="InterPro" id="IPR018076">
    <property type="entry name" value="T2SS_GspF_dom"/>
</dbReference>
<dbReference type="PANTHER" id="PTHR30012">
    <property type="entry name" value="GENERAL SECRETION PATHWAY PROTEIN"/>
    <property type="match status" value="1"/>
</dbReference>
<dbReference type="OrthoDB" id="263150at2"/>
<evidence type="ECO:0000256" key="1">
    <source>
        <dbReference type="ARBA" id="ARBA00004651"/>
    </source>
</evidence>
<evidence type="ECO:0000256" key="4">
    <source>
        <dbReference type="ARBA" id="ARBA00022989"/>
    </source>
</evidence>
<keyword evidence="2" id="KW-1003">Cell membrane</keyword>
<feature type="transmembrane region" description="Helical" evidence="6">
    <location>
        <begin position="159"/>
        <end position="177"/>
    </location>
</feature>
<proteinExistence type="predicted"/>
<dbReference type="InterPro" id="IPR003004">
    <property type="entry name" value="GspF/PilC"/>
</dbReference>
<keyword evidence="5 6" id="KW-0472">Membrane</keyword>
<keyword evidence="3 6" id="KW-0812">Transmembrane</keyword>